<comment type="subcellular location">
    <subcellularLocation>
        <location evidence="1">Virion</location>
    </subcellularLocation>
</comment>
<evidence type="ECO:0000256" key="4">
    <source>
        <dbReference type="ARBA" id="ARBA00022598"/>
    </source>
</evidence>
<name>A0AAX4MW08_9CAUD</name>
<keyword evidence="8" id="KW-0234">DNA repair</keyword>
<evidence type="ECO:0000259" key="11">
    <source>
        <dbReference type="PROSITE" id="PS50160"/>
    </source>
</evidence>
<evidence type="ECO:0000256" key="5">
    <source>
        <dbReference type="ARBA" id="ARBA00022705"/>
    </source>
</evidence>
<dbReference type="Gene3D" id="3.30.1490.70">
    <property type="match status" value="1"/>
</dbReference>
<dbReference type="Pfam" id="PF01068">
    <property type="entry name" value="DNA_ligase_A_M"/>
    <property type="match status" value="1"/>
</dbReference>
<organism evidence="12 13">
    <name type="scientific">Pseudomonas phage UNO-G1W1</name>
    <dbReference type="NCBI Taxonomy" id="3136609"/>
    <lineage>
        <taxon>Viruses</taxon>
        <taxon>Duplodnaviria</taxon>
        <taxon>Heunggongvirae</taxon>
        <taxon>Uroviricota</taxon>
        <taxon>Caudoviricetes</taxon>
        <taxon>Vandenendeviridae</taxon>
        <taxon>Gorskivirinae</taxon>
        <taxon>Omahavirus</taxon>
        <taxon>Omahavirus UNOG1W1</taxon>
    </lineage>
</organism>
<dbReference type="InterPro" id="IPR012340">
    <property type="entry name" value="NA-bd_OB-fold"/>
</dbReference>
<dbReference type="SUPFAM" id="SSF56091">
    <property type="entry name" value="DNA ligase/mRNA capping enzyme, catalytic domain"/>
    <property type="match status" value="1"/>
</dbReference>
<dbReference type="GO" id="GO:0044423">
    <property type="term" value="C:virion component"/>
    <property type="evidence" value="ECO:0007669"/>
    <property type="project" value="UniProtKB-KW"/>
</dbReference>
<dbReference type="PANTHER" id="PTHR47810:SF5">
    <property type="entry name" value="LIGASE, PUTATIVE-RELATED"/>
    <property type="match status" value="1"/>
</dbReference>
<evidence type="ECO:0000256" key="8">
    <source>
        <dbReference type="ARBA" id="ARBA00023204"/>
    </source>
</evidence>
<sequence length="402" mass="45808">MIKTFYGKDKKGGFKVWIIEVGSGIADAFIKISHGKEGGKLTLKTDTIAKGKQGRNCYEQAISEAEGRIKKQMDKGYREDKAELEELDVLAMLAADYRKQGHRVIFPCYGSVKYDGVRALAKKRNGVVTLESRTSQPYDVPHIVEALTIHMQDGDIWDGEIYKHGYELQDIVSAVKRTDTLKEVEKAKKKHAKSYTAAGLQQNGPSYEAECEQEYIEAVRIHELRPKLEFHIFDVVTDQKFIDRVKLLDELCGIPVVSPCIQITQYLWIADAADMKVKHDEAVNAGYEGLMLRNFCGMYESGKRSADLQKYKEFLDSEFRIVDIVEDKQGNAVFVLENDIINILNGERLLFQCVMGDMAERKHYIENKVLYIGKLLTVKYQSRYKGTMLPQFPTGVAIRDYE</sequence>
<evidence type="ECO:0000256" key="2">
    <source>
        <dbReference type="ARBA" id="ARBA00007572"/>
    </source>
</evidence>
<dbReference type="InterPro" id="IPR050326">
    <property type="entry name" value="NAD_dep_DNA_ligaseB"/>
</dbReference>
<keyword evidence="7" id="KW-0946">Virion</keyword>
<feature type="domain" description="ATP-dependent DNA ligase family profile" evidence="11">
    <location>
        <begin position="261"/>
        <end position="326"/>
    </location>
</feature>
<dbReference type="GO" id="GO:0003910">
    <property type="term" value="F:DNA ligase (ATP) activity"/>
    <property type="evidence" value="ECO:0007669"/>
    <property type="project" value="InterPro"/>
</dbReference>
<evidence type="ECO:0000313" key="12">
    <source>
        <dbReference type="EMBL" id="WYN05104.1"/>
    </source>
</evidence>
<dbReference type="Proteomes" id="UP001447006">
    <property type="component" value="Segment"/>
</dbReference>
<dbReference type="GO" id="GO:0006281">
    <property type="term" value="P:DNA repair"/>
    <property type="evidence" value="ECO:0007669"/>
    <property type="project" value="UniProtKB-KW"/>
</dbReference>
<evidence type="ECO:0000256" key="1">
    <source>
        <dbReference type="ARBA" id="ARBA00004328"/>
    </source>
</evidence>
<dbReference type="InterPro" id="IPR016059">
    <property type="entry name" value="DNA_ligase_ATP-dep_CS"/>
</dbReference>
<keyword evidence="4 12" id="KW-0436">Ligase</keyword>
<comment type="function">
    <text evidence="10">Very low-fidelity DNA ligase that seals nicks in double-stranded DNA during DNA repair. Together with the viral repair DNA polymerase X, fills the single nucleotide gaps generated by the AP endonuclease. It is not essential for viral replication and recombination. Displays a very low adenylation activity towards DNA with 3'-dideoxy- or 3'-amino-terminated nicks compared to regular nick DNA.</text>
</comment>
<evidence type="ECO:0000256" key="9">
    <source>
        <dbReference type="ARBA" id="ARBA00032896"/>
    </source>
</evidence>
<dbReference type="PANTHER" id="PTHR47810">
    <property type="entry name" value="DNA LIGASE"/>
    <property type="match status" value="1"/>
</dbReference>
<evidence type="ECO:0000256" key="10">
    <source>
        <dbReference type="ARBA" id="ARBA00046002"/>
    </source>
</evidence>
<dbReference type="PROSITE" id="PS00333">
    <property type="entry name" value="DNA_LIGASE_A2"/>
    <property type="match status" value="1"/>
</dbReference>
<protein>
    <recommendedName>
        <fullName evidence="3">DNA ligase</fullName>
    </recommendedName>
    <alternativeName>
        <fullName evidence="9">Polydeoxyribonucleotide synthase [ATP]</fullName>
    </alternativeName>
</protein>
<accession>A0AAX4MW08</accession>
<evidence type="ECO:0000256" key="7">
    <source>
        <dbReference type="ARBA" id="ARBA00022844"/>
    </source>
</evidence>
<evidence type="ECO:0000313" key="13">
    <source>
        <dbReference type="Proteomes" id="UP001447006"/>
    </source>
</evidence>
<dbReference type="GO" id="GO:0006310">
    <property type="term" value="P:DNA recombination"/>
    <property type="evidence" value="ECO:0007669"/>
    <property type="project" value="InterPro"/>
</dbReference>
<proteinExistence type="inferred from homology"/>
<dbReference type="Gene3D" id="3.30.470.30">
    <property type="entry name" value="DNA ligase/mRNA capping enzyme"/>
    <property type="match status" value="1"/>
</dbReference>
<keyword evidence="6" id="KW-0227">DNA damage</keyword>
<dbReference type="GO" id="GO:0006260">
    <property type="term" value="P:DNA replication"/>
    <property type="evidence" value="ECO:0007669"/>
    <property type="project" value="UniProtKB-KW"/>
</dbReference>
<dbReference type="SUPFAM" id="SSF50249">
    <property type="entry name" value="Nucleic acid-binding proteins"/>
    <property type="match status" value="1"/>
</dbReference>
<reference evidence="12 13" key="1">
    <citation type="submission" date="2024-03" db="EMBL/GenBank/DDBJ databases">
        <title>Complete Genome Sequence of a Pseudomonas fluorescens Bacteriophage UNO-G1W1 isolated from freshwater ice in Nebraska.</title>
        <authorList>
            <person name="Neville A.J."/>
            <person name="Schulze T.T."/>
            <person name="Davis P.H."/>
        </authorList>
    </citation>
    <scope>NUCLEOTIDE SEQUENCE [LARGE SCALE GENOMIC DNA]</scope>
</reference>
<dbReference type="InterPro" id="IPR012310">
    <property type="entry name" value="DNA_ligase_ATP-dep_cent"/>
</dbReference>
<keyword evidence="5" id="KW-0235">DNA replication</keyword>
<keyword evidence="13" id="KW-1185">Reference proteome</keyword>
<dbReference type="PROSITE" id="PS50160">
    <property type="entry name" value="DNA_LIGASE_A3"/>
    <property type="match status" value="1"/>
</dbReference>
<gene>
    <name evidence="12" type="ORF">ISREJYDI_CDS0143</name>
</gene>
<dbReference type="GO" id="GO:0005524">
    <property type="term" value="F:ATP binding"/>
    <property type="evidence" value="ECO:0007669"/>
    <property type="project" value="InterPro"/>
</dbReference>
<dbReference type="EMBL" id="PP551948">
    <property type="protein sequence ID" value="WYN05104.1"/>
    <property type="molecule type" value="Genomic_DNA"/>
</dbReference>
<comment type="similarity">
    <text evidence="2">Belongs to the ATP-dependent DNA ligase family.</text>
</comment>
<evidence type="ECO:0000256" key="3">
    <source>
        <dbReference type="ARBA" id="ARBA00013308"/>
    </source>
</evidence>
<evidence type="ECO:0000256" key="6">
    <source>
        <dbReference type="ARBA" id="ARBA00022763"/>
    </source>
</evidence>